<dbReference type="InterPro" id="IPR000160">
    <property type="entry name" value="GGDEF_dom"/>
</dbReference>
<dbReference type="SUPFAM" id="SSF55073">
    <property type="entry name" value="Nucleotide cyclase"/>
    <property type="match status" value="1"/>
</dbReference>
<organism evidence="2 3">
    <name type="scientific">Limnofasciculus baicalensis BBK-W-15</name>
    <dbReference type="NCBI Taxonomy" id="2699891"/>
    <lineage>
        <taxon>Bacteria</taxon>
        <taxon>Bacillati</taxon>
        <taxon>Cyanobacteriota</taxon>
        <taxon>Cyanophyceae</taxon>
        <taxon>Coleofasciculales</taxon>
        <taxon>Coleofasciculaceae</taxon>
        <taxon>Limnofasciculus</taxon>
        <taxon>Limnofasciculus baicalensis</taxon>
    </lineage>
</organism>
<dbReference type="NCBIfam" id="TIGR00254">
    <property type="entry name" value="GGDEF"/>
    <property type="match status" value="1"/>
</dbReference>
<dbReference type="PROSITE" id="PS50887">
    <property type="entry name" value="GGDEF"/>
    <property type="match status" value="1"/>
</dbReference>
<evidence type="ECO:0000313" key="3">
    <source>
        <dbReference type="Proteomes" id="UP001204953"/>
    </source>
</evidence>
<dbReference type="InterPro" id="IPR050469">
    <property type="entry name" value="Diguanylate_Cyclase"/>
</dbReference>
<sequence length="218" mass="24521">MNRQLGIPQITLYQRLLGGLQQPERLFPARETVGWHDSLTQLANHHHFEIYLEQEWRRMAREEMPLSLILFDIDFFSNYKHKYGEATGEQCLEKVAVAIATTLNLPTDLVTAYGGDKFAIILPNTKAEVALRVAEVIRSAIKNLHVTQNNVVLSHNITLSAGVASMIPSQEYSPAMLITAADKALYQAKIQGCDSVILHEQLLRQTQLSESNKTLALR</sequence>
<dbReference type="PANTHER" id="PTHR45138">
    <property type="entry name" value="REGULATORY COMPONENTS OF SENSORY TRANSDUCTION SYSTEM"/>
    <property type="match status" value="1"/>
</dbReference>
<dbReference type="InterPro" id="IPR029787">
    <property type="entry name" value="Nucleotide_cyclase"/>
</dbReference>
<dbReference type="CDD" id="cd01949">
    <property type="entry name" value="GGDEF"/>
    <property type="match status" value="1"/>
</dbReference>
<name>A0AAE3GX23_9CYAN</name>
<proteinExistence type="predicted"/>
<dbReference type="Gene3D" id="3.30.70.270">
    <property type="match status" value="1"/>
</dbReference>
<evidence type="ECO:0000259" key="1">
    <source>
        <dbReference type="PROSITE" id="PS50887"/>
    </source>
</evidence>
<dbReference type="Proteomes" id="UP001204953">
    <property type="component" value="Unassembled WGS sequence"/>
</dbReference>
<dbReference type="InterPro" id="IPR043128">
    <property type="entry name" value="Rev_trsase/Diguanyl_cyclase"/>
</dbReference>
<gene>
    <name evidence="2" type="ORF">NJ959_26935</name>
</gene>
<reference evidence="2" key="1">
    <citation type="submission" date="2022-06" db="EMBL/GenBank/DDBJ databases">
        <title>New cyanobacteria of genus Symplocastrum in benthos of Lake Baikal.</title>
        <authorList>
            <person name="Sorokovikova E."/>
            <person name="Tikhonova I."/>
            <person name="Krasnopeev A."/>
            <person name="Evseev P."/>
            <person name="Gladkikh A."/>
            <person name="Belykh O."/>
        </authorList>
    </citation>
    <scope>NUCLEOTIDE SEQUENCE</scope>
    <source>
        <strain evidence="2">BBK-W-15</strain>
    </source>
</reference>
<accession>A0AAE3GX23</accession>
<evidence type="ECO:0000313" key="2">
    <source>
        <dbReference type="EMBL" id="MCP2732069.1"/>
    </source>
</evidence>
<protein>
    <submittedName>
        <fullName evidence="2">GGDEF domain-containing protein</fullName>
    </submittedName>
</protein>
<dbReference type="GO" id="GO:0005886">
    <property type="term" value="C:plasma membrane"/>
    <property type="evidence" value="ECO:0007669"/>
    <property type="project" value="TreeGrafter"/>
</dbReference>
<dbReference type="RefSeq" id="WP_254014796.1">
    <property type="nucleotide sequence ID" value="NZ_JAMZMM010000470.1"/>
</dbReference>
<dbReference type="AlphaFoldDB" id="A0AAE3GX23"/>
<dbReference type="SMART" id="SM00267">
    <property type="entry name" value="GGDEF"/>
    <property type="match status" value="1"/>
</dbReference>
<dbReference type="GO" id="GO:0052621">
    <property type="term" value="F:diguanylate cyclase activity"/>
    <property type="evidence" value="ECO:0007669"/>
    <property type="project" value="TreeGrafter"/>
</dbReference>
<dbReference type="Pfam" id="PF00990">
    <property type="entry name" value="GGDEF"/>
    <property type="match status" value="1"/>
</dbReference>
<dbReference type="EMBL" id="JAMZMM010000470">
    <property type="protein sequence ID" value="MCP2732069.1"/>
    <property type="molecule type" value="Genomic_DNA"/>
</dbReference>
<dbReference type="PANTHER" id="PTHR45138:SF9">
    <property type="entry name" value="DIGUANYLATE CYCLASE DGCM-RELATED"/>
    <property type="match status" value="1"/>
</dbReference>
<dbReference type="GO" id="GO:1902201">
    <property type="term" value="P:negative regulation of bacterial-type flagellum-dependent cell motility"/>
    <property type="evidence" value="ECO:0007669"/>
    <property type="project" value="TreeGrafter"/>
</dbReference>
<feature type="domain" description="GGDEF" evidence="1">
    <location>
        <begin position="64"/>
        <end position="201"/>
    </location>
</feature>
<keyword evidence="3" id="KW-1185">Reference proteome</keyword>
<comment type="caution">
    <text evidence="2">The sequence shown here is derived from an EMBL/GenBank/DDBJ whole genome shotgun (WGS) entry which is preliminary data.</text>
</comment>
<dbReference type="GO" id="GO:0043709">
    <property type="term" value="P:cell adhesion involved in single-species biofilm formation"/>
    <property type="evidence" value="ECO:0007669"/>
    <property type="project" value="TreeGrafter"/>
</dbReference>